<keyword evidence="2" id="KW-0813">Transport</keyword>
<feature type="transmembrane region" description="Helical" evidence="6">
    <location>
        <begin position="308"/>
        <end position="326"/>
    </location>
</feature>
<feature type="transmembrane region" description="Helical" evidence="6">
    <location>
        <begin position="268"/>
        <end position="288"/>
    </location>
</feature>
<evidence type="ECO:0000256" key="4">
    <source>
        <dbReference type="ARBA" id="ARBA00022989"/>
    </source>
</evidence>
<sequence length="471" mass="51162">MEKKRLIIHSKEDVIDFVNLNPVQKRGMLLIFVALGGIFIDAYDFVSLGIGSAQITQQFHLSSFALGFVTSIMALGAFIGALIGGAITDKFGRNIVFLLDLVLLVIAAFGAGLSPNYTWLLIFRLLMGVGVGIDMPVALSFISEFSNIRTKSRNVNFWQGFWYIATVSSGVIGFILYVFGVNETMWRWSVAFGGIVALVVLILRYFYMNESPMWAANNLPLTDVAKILENTYGVSVVLDETDVKNQGKNNAKIPFSILFSKKYRPRTLLSMIISATQSMQYYAIGFYIPVISTFIFGKGMLNSVTGTIIFNVFGILGGFTGAYLSTKYGTRKLAIYGYLVVAASLLFAGFTNGHVPILLSALPIATFIFGHSTGPGAQGKTMAALSYPTALRAIGTGGAEAASRVGSIIGFFFFPILLSDVGLSNTLLILTFCPVIGLLSGVLIKWEPNGKDLEKETYEIAEYNSEAVTSV</sequence>
<dbReference type="Gene3D" id="1.20.1250.20">
    <property type="entry name" value="MFS general substrate transporter like domains"/>
    <property type="match status" value="1"/>
</dbReference>
<evidence type="ECO:0000256" key="2">
    <source>
        <dbReference type="ARBA" id="ARBA00022448"/>
    </source>
</evidence>
<dbReference type="PROSITE" id="PS00217">
    <property type="entry name" value="SUGAR_TRANSPORT_2"/>
    <property type="match status" value="1"/>
</dbReference>
<feature type="transmembrane region" description="Helical" evidence="6">
    <location>
        <begin position="119"/>
        <end position="139"/>
    </location>
</feature>
<feature type="domain" description="Major facilitator superfamily (MFS) profile" evidence="7">
    <location>
        <begin position="30"/>
        <end position="449"/>
    </location>
</feature>
<evidence type="ECO:0000256" key="1">
    <source>
        <dbReference type="ARBA" id="ARBA00004651"/>
    </source>
</evidence>
<evidence type="ECO:0000259" key="7">
    <source>
        <dbReference type="PROSITE" id="PS50850"/>
    </source>
</evidence>
<keyword evidence="9" id="KW-1185">Reference proteome</keyword>
<evidence type="ECO:0000313" key="9">
    <source>
        <dbReference type="Proteomes" id="UP000830167"/>
    </source>
</evidence>
<dbReference type="InterPro" id="IPR036259">
    <property type="entry name" value="MFS_trans_sf"/>
</dbReference>
<dbReference type="EMBL" id="CP089291">
    <property type="protein sequence ID" value="UOF89634.1"/>
    <property type="molecule type" value="Genomic_DNA"/>
</dbReference>
<dbReference type="CDD" id="cd17316">
    <property type="entry name" value="MFS_SV2_like"/>
    <property type="match status" value="1"/>
</dbReference>
<reference evidence="8" key="1">
    <citation type="submission" date="2021-12" db="EMBL/GenBank/DDBJ databases">
        <title>Alicyclobacillaceae gen. nov., sp. nov., isolated from chalcocite enrichment system.</title>
        <authorList>
            <person name="Jiang Z."/>
        </authorList>
    </citation>
    <scope>NUCLEOTIDE SEQUENCE</scope>
    <source>
        <strain evidence="8">MYW30-H2</strain>
    </source>
</reference>
<dbReference type="InterPro" id="IPR005829">
    <property type="entry name" value="Sugar_transporter_CS"/>
</dbReference>
<keyword evidence="3 6" id="KW-0812">Transmembrane</keyword>
<gene>
    <name evidence="8" type="ORF">LSG31_17360</name>
</gene>
<evidence type="ECO:0000256" key="6">
    <source>
        <dbReference type="SAM" id="Phobius"/>
    </source>
</evidence>
<feature type="transmembrane region" description="Helical" evidence="6">
    <location>
        <begin position="426"/>
        <end position="446"/>
    </location>
</feature>
<proteinExistence type="predicted"/>
<dbReference type="InterPro" id="IPR020846">
    <property type="entry name" value="MFS_dom"/>
</dbReference>
<feature type="transmembrane region" description="Helical" evidence="6">
    <location>
        <begin position="333"/>
        <end position="351"/>
    </location>
</feature>
<accession>A0ABY4CGZ0</accession>
<keyword evidence="5 6" id="KW-0472">Membrane</keyword>
<evidence type="ECO:0000256" key="5">
    <source>
        <dbReference type="ARBA" id="ARBA00023136"/>
    </source>
</evidence>
<evidence type="ECO:0000313" key="8">
    <source>
        <dbReference type="EMBL" id="UOF89634.1"/>
    </source>
</evidence>
<keyword evidence="4 6" id="KW-1133">Transmembrane helix</keyword>
<dbReference type="InterPro" id="IPR005828">
    <property type="entry name" value="MFS_sugar_transport-like"/>
</dbReference>
<dbReference type="PANTHER" id="PTHR23508">
    <property type="entry name" value="CARBOXYLIC ACID TRANSPORTER PROTEIN HOMOLOG"/>
    <property type="match status" value="1"/>
</dbReference>
<evidence type="ECO:0000256" key="3">
    <source>
        <dbReference type="ARBA" id="ARBA00022692"/>
    </source>
</evidence>
<dbReference type="Pfam" id="PF00083">
    <property type="entry name" value="Sugar_tr"/>
    <property type="match status" value="1"/>
</dbReference>
<feature type="transmembrane region" description="Helical" evidence="6">
    <location>
        <begin position="95"/>
        <end position="113"/>
    </location>
</feature>
<dbReference type="Proteomes" id="UP000830167">
    <property type="component" value="Chromosome"/>
</dbReference>
<dbReference type="SUPFAM" id="SSF103473">
    <property type="entry name" value="MFS general substrate transporter"/>
    <property type="match status" value="1"/>
</dbReference>
<comment type="subcellular location">
    <subcellularLocation>
        <location evidence="1">Cell membrane</location>
        <topology evidence="1">Multi-pass membrane protein</topology>
    </subcellularLocation>
</comment>
<organism evidence="8 9">
    <name type="scientific">Fodinisporobacter ferrooxydans</name>
    <dbReference type="NCBI Taxonomy" id="2901836"/>
    <lineage>
        <taxon>Bacteria</taxon>
        <taxon>Bacillati</taxon>
        <taxon>Bacillota</taxon>
        <taxon>Bacilli</taxon>
        <taxon>Bacillales</taxon>
        <taxon>Alicyclobacillaceae</taxon>
        <taxon>Fodinisporobacter</taxon>
    </lineage>
</organism>
<dbReference type="RefSeq" id="WP_347436322.1">
    <property type="nucleotide sequence ID" value="NZ_CP089291.1"/>
</dbReference>
<feature type="transmembrane region" description="Helical" evidence="6">
    <location>
        <begin position="63"/>
        <end position="83"/>
    </location>
</feature>
<name>A0ABY4CGZ0_9BACL</name>
<feature type="transmembrane region" description="Helical" evidence="6">
    <location>
        <begin position="185"/>
        <end position="207"/>
    </location>
</feature>
<feature type="transmembrane region" description="Helical" evidence="6">
    <location>
        <begin position="160"/>
        <end position="179"/>
    </location>
</feature>
<dbReference type="PROSITE" id="PS50850">
    <property type="entry name" value="MFS"/>
    <property type="match status" value="1"/>
</dbReference>
<protein>
    <submittedName>
        <fullName evidence="8">MFS transporter</fullName>
    </submittedName>
</protein>
<dbReference type="PANTHER" id="PTHR23508:SF10">
    <property type="entry name" value="CARBOXYLIC ACID TRANSPORTER PROTEIN HOMOLOG"/>
    <property type="match status" value="1"/>
</dbReference>
<feature type="transmembrane region" description="Helical" evidence="6">
    <location>
        <begin position="29"/>
        <end position="51"/>
    </location>
</feature>